<dbReference type="AlphaFoldDB" id="A0A5M6ZJV4"/>
<keyword evidence="3" id="KW-1185">Reference proteome</keyword>
<keyword evidence="1" id="KW-0472">Membrane</keyword>
<feature type="transmembrane region" description="Helical" evidence="1">
    <location>
        <begin position="88"/>
        <end position="108"/>
    </location>
</feature>
<comment type="caution">
    <text evidence="2">The sequence shown here is derived from an EMBL/GenBank/DDBJ whole genome shotgun (WGS) entry which is preliminary data.</text>
</comment>
<dbReference type="EMBL" id="VWOJ01000001">
    <property type="protein sequence ID" value="KAA5805112.1"/>
    <property type="molecule type" value="Genomic_DNA"/>
</dbReference>
<sequence>MTDTTPAARPDPTGDRLLALVNYVLLLLALSNGITALIALVIAFIRRDTAPDWLRNHYDFQIRTVIYGLIIAIVGFATLWLLGLGVLIWLLGAIWLVVRAVVGLMRLVDGRTHPDPGAYWI</sequence>
<gene>
    <name evidence="2" type="ORF">F1654_03755</name>
</gene>
<evidence type="ECO:0000313" key="2">
    <source>
        <dbReference type="EMBL" id="KAA5805112.1"/>
    </source>
</evidence>
<accession>A0A5M6ZJV4</accession>
<dbReference type="RefSeq" id="WP_150022143.1">
    <property type="nucleotide sequence ID" value="NZ_VWOJ01000001.1"/>
</dbReference>
<organism evidence="2 3">
    <name type="scientific">Alkalicaulis satelles</name>
    <dbReference type="NCBI Taxonomy" id="2609175"/>
    <lineage>
        <taxon>Bacteria</taxon>
        <taxon>Pseudomonadati</taxon>
        <taxon>Pseudomonadota</taxon>
        <taxon>Alphaproteobacteria</taxon>
        <taxon>Maricaulales</taxon>
        <taxon>Maricaulaceae</taxon>
        <taxon>Alkalicaulis</taxon>
    </lineage>
</organism>
<evidence type="ECO:0008006" key="4">
    <source>
        <dbReference type="Google" id="ProtNLM"/>
    </source>
</evidence>
<keyword evidence="1" id="KW-0812">Transmembrane</keyword>
<evidence type="ECO:0000256" key="1">
    <source>
        <dbReference type="SAM" id="Phobius"/>
    </source>
</evidence>
<keyword evidence="1" id="KW-1133">Transmembrane helix</keyword>
<protein>
    <recommendedName>
        <fullName evidence="4">DUF4870 domain-containing protein</fullName>
    </recommendedName>
</protein>
<proteinExistence type="predicted"/>
<feature type="transmembrane region" description="Helical" evidence="1">
    <location>
        <begin position="20"/>
        <end position="45"/>
    </location>
</feature>
<reference evidence="2 3" key="1">
    <citation type="submission" date="2019-09" db="EMBL/GenBank/DDBJ databases">
        <authorList>
            <person name="Kevbrin V."/>
            <person name="Grouzdev D.S."/>
        </authorList>
    </citation>
    <scope>NUCLEOTIDE SEQUENCE [LARGE SCALE GENOMIC DNA]</scope>
    <source>
        <strain evidence="2 3">G-192</strain>
    </source>
</reference>
<feature type="transmembrane region" description="Helical" evidence="1">
    <location>
        <begin position="65"/>
        <end position="82"/>
    </location>
</feature>
<name>A0A5M6ZJV4_9PROT</name>
<dbReference type="Proteomes" id="UP000325122">
    <property type="component" value="Unassembled WGS sequence"/>
</dbReference>
<evidence type="ECO:0000313" key="3">
    <source>
        <dbReference type="Proteomes" id="UP000325122"/>
    </source>
</evidence>